<dbReference type="InterPro" id="IPR058276">
    <property type="entry name" value="DUF7970"/>
</dbReference>
<dbReference type="AlphaFoldDB" id="A0A643JWN5"/>
<accession>A0A643JWN5</accession>
<name>A0A643JWN5_9EURY</name>
<evidence type="ECO:0000256" key="1">
    <source>
        <dbReference type="SAM" id="MobiDB-lite"/>
    </source>
</evidence>
<evidence type="ECO:0000313" key="2">
    <source>
        <dbReference type="EMBL" id="KAB1185406.1"/>
    </source>
</evidence>
<proteinExistence type="predicted"/>
<dbReference type="RefSeq" id="WP_151139577.1">
    <property type="nucleotide sequence ID" value="NZ_VZUS01000004.1"/>
</dbReference>
<feature type="region of interest" description="Disordered" evidence="1">
    <location>
        <begin position="1"/>
        <end position="55"/>
    </location>
</feature>
<dbReference type="Pfam" id="PF25925">
    <property type="entry name" value="DUF7970"/>
    <property type="match status" value="1"/>
</dbReference>
<sequence>MSDDPFGDLDAAMEDTNSSASDPEPKPEQDTDSTATQTEEQELGEEKSPLEQPAFEFDETVHKALYVLEAAATNFDDIITYDVERELTREHGLKNIKKSELHNAALTVVAEHPDLIVEQVLEQRGLDRE</sequence>
<organism evidence="2">
    <name type="scientific">Haloferax sp. CBA1149</name>
    <dbReference type="NCBI Taxonomy" id="2650753"/>
    <lineage>
        <taxon>Archaea</taxon>
        <taxon>Methanobacteriati</taxon>
        <taxon>Methanobacteriota</taxon>
        <taxon>Stenosarchaea group</taxon>
        <taxon>Halobacteria</taxon>
        <taxon>Halobacteriales</taxon>
        <taxon>Haloferacaceae</taxon>
        <taxon>Haloferax</taxon>
    </lineage>
</organism>
<protein>
    <submittedName>
        <fullName evidence="2">Uncharacterized protein</fullName>
    </submittedName>
</protein>
<comment type="caution">
    <text evidence="2">The sequence shown here is derived from an EMBL/GenBank/DDBJ whole genome shotgun (WGS) entry which is preliminary data.</text>
</comment>
<feature type="compositionally biased region" description="Acidic residues" evidence="1">
    <location>
        <begin position="1"/>
        <end position="13"/>
    </location>
</feature>
<dbReference type="EMBL" id="VZUS01000004">
    <property type="protein sequence ID" value="KAB1185406.1"/>
    <property type="molecule type" value="Genomic_DNA"/>
</dbReference>
<reference evidence="2" key="1">
    <citation type="submission" date="2019-09" db="EMBL/GenBank/DDBJ databases">
        <title>Genomic analysis of Haloferax sp. CBA1149.</title>
        <authorList>
            <person name="Roh S.W."/>
        </authorList>
    </citation>
    <scope>NUCLEOTIDE SEQUENCE</scope>
    <source>
        <strain evidence="2">CBA1149</strain>
    </source>
</reference>
<gene>
    <name evidence="2" type="ORF">Hfx1149_15230</name>
</gene>